<dbReference type="EMBL" id="CAXAMM010002043">
    <property type="protein sequence ID" value="CAK8994503.1"/>
    <property type="molecule type" value="Genomic_DNA"/>
</dbReference>
<dbReference type="InterPro" id="IPR012677">
    <property type="entry name" value="Nucleotide-bd_a/b_plait_sf"/>
</dbReference>
<evidence type="ECO:0000259" key="8">
    <source>
        <dbReference type="PROSITE" id="PS50102"/>
    </source>
</evidence>
<keyword evidence="2" id="KW-0507">mRNA processing</keyword>
<dbReference type="PANTHER" id="PTHR48039">
    <property type="entry name" value="RNA-BINDING MOTIF PROTEIN 14B"/>
    <property type="match status" value="1"/>
</dbReference>
<keyword evidence="4 7" id="KW-0694">RNA-binding</keyword>
<dbReference type="Gene3D" id="3.30.70.330">
    <property type="match status" value="1"/>
</dbReference>
<comment type="caution">
    <text evidence="9">The sequence shown here is derived from an EMBL/GenBank/DDBJ whole genome shotgun (WGS) entry which is preliminary data.</text>
</comment>
<evidence type="ECO:0000313" key="10">
    <source>
        <dbReference type="Proteomes" id="UP001642464"/>
    </source>
</evidence>
<dbReference type="Proteomes" id="UP001642464">
    <property type="component" value="Unassembled WGS sequence"/>
</dbReference>
<dbReference type="SMART" id="SM00360">
    <property type="entry name" value="RRM"/>
    <property type="match status" value="1"/>
</dbReference>
<organism evidence="9 10">
    <name type="scientific">Durusdinium trenchii</name>
    <dbReference type="NCBI Taxonomy" id="1381693"/>
    <lineage>
        <taxon>Eukaryota</taxon>
        <taxon>Sar</taxon>
        <taxon>Alveolata</taxon>
        <taxon>Dinophyceae</taxon>
        <taxon>Suessiales</taxon>
        <taxon>Symbiodiniaceae</taxon>
        <taxon>Durusdinium</taxon>
    </lineage>
</organism>
<dbReference type="PROSITE" id="PS50102">
    <property type="entry name" value="RRM"/>
    <property type="match status" value="1"/>
</dbReference>
<sequence>MSTSAGGAASVAGSVAQTGKRLAPEVNRILYVKNLPFKITGEELYEIFGKFGAIRQVRLGTSKKTRGTAFLVFEDILDAKNCVESMTGFKVGSQYVVVLYYKPKKIETVLQDEHARKEVEALKRKHKVALE</sequence>
<keyword evidence="3" id="KW-0677">Repeat</keyword>
<dbReference type="InterPro" id="IPR034150">
    <property type="entry name" value="SF3B6_RRM"/>
</dbReference>
<keyword evidence="10" id="KW-1185">Reference proteome</keyword>
<comment type="subcellular location">
    <subcellularLocation>
        <location evidence="1">Nucleus</location>
    </subcellularLocation>
</comment>
<keyword evidence="6" id="KW-0539">Nucleus</keyword>
<evidence type="ECO:0000256" key="6">
    <source>
        <dbReference type="ARBA" id="ARBA00023242"/>
    </source>
</evidence>
<dbReference type="InterPro" id="IPR000504">
    <property type="entry name" value="RRM_dom"/>
</dbReference>
<evidence type="ECO:0000256" key="5">
    <source>
        <dbReference type="ARBA" id="ARBA00023187"/>
    </source>
</evidence>
<evidence type="ECO:0000256" key="7">
    <source>
        <dbReference type="PROSITE-ProRule" id="PRU00176"/>
    </source>
</evidence>
<evidence type="ECO:0000256" key="1">
    <source>
        <dbReference type="ARBA" id="ARBA00004123"/>
    </source>
</evidence>
<feature type="domain" description="RRM" evidence="8">
    <location>
        <begin position="28"/>
        <end position="103"/>
    </location>
</feature>
<proteinExistence type="predicted"/>
<dbReference type="SUPFAM" id="SSF54928">
    <property type="entry name" value="RNA-binding domain, RBD"/>
    <property type="match status" value="1"/>
</dbReference>
<gene>
    <name evidence="9" type="ORF">SCF082_LOCUS3964</name>
</gene>
<dbReference type="InterPro" id="IPR051945">
    <property type="entry name" value="RRM_MRD1_RNA_proc_ribogen"/>
</dbReference>
<evidence type="ECO:0000313" key="9">
    <source>
        <dbReference type="EMBL" id="CAK8994503.1"/>
    </source>
</evidence>
<evidence type="ECO:0000256" key="3">
    <source>
        <dbReference type="ARBA" id="ARBA00022737"/>
    </source>
</evidence>
<reference evidence="9 10" key="1">
    <citation type="submission" date="2024-02" db="EMBL/GenBank/DDBJ databases">
        <authorList>
            <person name="Chen Y."/>
            <person name="Shah S."/>
            <person name="Dougan E. K."/>
            <person name="Thang M."/>
            <person name="Chan C."/>
        </authorList>
    </citation>
    <scope>NUCLEOTIDE SEQUENCE [LARGE SCALE GENOMIC DNA]</scope>
</reference>
<keyword evidence="5" id="KW-0508">mRNA splicing</keyword>
<accession>A0ABP0HXU3</accession>
<evidence type="ECO:0000256" key="4">
    <source>
        <dbReference type="ARBA" id="ARBA00022884"/>
    </source>
</evidence>
<evidence type="ECO:0000256" key="2">
    <source>
        <dbReference type="ARBA" id="ARBA00022664"/>
    </source>
</evidence>
<protein>
    <submittedName>
        <fullName evidence="9">Splicing factor 3B subunit 6-like protein (Pre-mRNA branch site p14-like protein)</fullName>
    </submittedName>
</protein>
<name>A0ABP0HXU3_9DINO</name>
<dbReference type="InterPro" id="IPR035979">
    <property type="entry name" value="RBD_domain_sf"/>
</dbReference>
<dbReference type="CDD" id="cd12241">
    <property type="entry name" value="RRM_SF3B14"/>
    <property type="match status" value="1"/>
</dbReference>
<dbReference type="Pfam" id="PF00076">
    <property type="entry name" value="RRM_1"/>
    <property type="match status" value="1"/>
</dbReference>
<dbReference type="PANTHER" id="PTHR48039:SF5">
    <property type="entry name" value="RNA-BINDING PROTEIN 28"/>
    <property type="match status" value="1"/>
</dbReference>